<dbReference type="STRING" id="1220924.W2S0V8"/>
<dbReference type="Gene3D" id="2.60.120.200">
    <property type="match status" value="1"/>
</dbReference>
<evidence type="ECO:0000256" key="1">
    <source>
        <dbReference type="SAM" id="MobiDB-lite"/>
    </source>
</evidence>
<dbReference type="GeneID" id="19970864"/>
<name>W2S0V8_CYPE1</name>
<evidence type="ECO:0000313" key="3">
    <source>
        <dbReference type="EMBL" id="ETN41589.1"/>
    </source>
</evidence>
<dbReference type="HOGENOM" id="CLU_019533_1_2_1"/>
<dbReference type="RefSeq" id="XP_008716098.1">
    <property type="nucleotide sequence ID" value="XM_008717876.1"/>
</dbReference>
<evidence type="ECO:0000313" key="4">
    <source>
        <dbReference type="Proteomes" id="UP000030752"/>
    </source>
</evidence>
<dbReference type="PANTHER" id="PTHR10963">
    <property type="entry name" value="GLYCOSYL HYDROLASE-RELATED"/>
    <property type="match status" value="1"/>
</dbReference>
<evidence type="ECO:0000259" key="2">
    <source>
        <dbReference type="PROSITE" id="PS51762"/>
    </source>
</evidence>
<feature type="region of interest" description="Disordered" evidence="1">
    <location>
        <begin position="1"/>
        <end position="47"/>
    </location>
</feature>
<proteinExistence type="predicted"/>
<dbReference type="Pfam" id="PF00722">
    <property type="entry name" value="Glyco_hydro_16"/>
    <property type="match status" value="1"/>
</dbReference>
<keyword evidence="4" id="KW-1185">Reference proteome</keyword>
<dbReference type="eggNOG" id="ENOG502QRX5">
    <property type="taxonomic scope" value="Eukaryota"/>
</dbReference>
<dbReference type="GO" id="GO:0005975">
    <property type="term" value="P:carbohydrate metabolic process"/>
    <property type="evidence" value="ECO:0007669"/>
    <property type="project" value="InterPro"/>
</dbReference>
<dbReference type="Proteomes" id="UP000030752">
    <property type="component" value="Unassembled WGS sequence"/>
</dbReference>
<gene>
    <name evidence="3" type="ORF">HMPREF1541_03525</name>
</gene>
<dbReference type="VEuPathDB" id="FungiDB:HMPREF1541_03525"/>
<dbReference type="InterPro" id="IPR000757">
    <property type="entry name" value="Beta-glucanase-like"/>
</dbReference>
<feature type="domain" description="GH16" evidence="2">
    <location>
        <begin position="158"/>
        <end position="455"/>
    </location>
</feature>
<dbReference type="EMBL" id="KB822719">
    <property type="protein sequence ID" value="ETN41589.1"/>
    <property type="molecule type" value="Genomic_DNA"/>
</dbReference>
<sequence length="460" mass="51513">MTERTPTSEAFPFPPGPKSPALSQHRNPFATPSGAGTPGIRTPGGGLRASAFHLPASKGNTYFRSRRIRDVSTISKPWTANPDKSQKWHTIFPTVGLIVGLLATAAAVYQGTTTVTNNKYCSVYEVDFATDGQLDPNIWTKELNVGGFGNGDFAEATDSEENVFIKDGYLHIKPTLQDEKLIQEDSFIDLTKQGCIGATWKDCHAVTNTTNGTIVPPARSARVNTKKGVSIQYGRIEVEAQIPEGDWLWPAVWMMPVEDTYGAWPNSGEIDIMESRGNNHTYKMGGNNIASSALHWGPNKDLDAWYQTHNMREALHQSYTKRTWTFGLEWSEKYLFTYIDARPKQVLYTSFNRPFWQRGNFKPQQDDNGTMIVDPWSQTGKPSTPFDQPFYLILNVAVGGNNGWFPDGLQSKPWVDLSPSAKLDFWNARDKWYPTWGENSAMKIKSVKMWQQAGYRGCTG</sequence>
<accession>W2S0V8</accession>
<reference evidence="3 4" key="1">
    <citation type="submission" date="2013-03" db="EMBL/GenBank/DDBJ databases">
        <title>The Genome Sequence of Phialophora europaea CBS 101466.</title>
        <authorList>
            <consortium name="The Broad Institute Genomics Platform"/>
            <person name="Cuomo C."/>
            <person name="de Hoog S."/>
            <person name="Gorbushina A."/>
            <person name="Walker B."/>
            <person name="Young S.K."/>
            <person name="Zeng Q."/>
            <person name="Gargeya S."/>
            <person name="Fitzgerald M."/>
            <person name="Haas B."/>
            <person name="Abouelleil A."/>
            <person name="Allen A.W."/>
            <person name="Alvarado L."/>
            <person name="Arachchi H.M."/>
            <person name="Berlin A.M."/>
            <person name="Chapman S.B."/>
            <person name="Gainer-Dewar J."/>
            <person name="Goldberg J."/>
            <person name="Griggs A."/>
            <person name="Gujja S."/>
            <person name="Hansen M."/>
            <person name="Howarth C."/>
            <person name="Imamovic A."/>
            <person name="Ireland A."/>
            <person name="Larimer J."/>
            <person name="McCowan C."/>
            <person name="Murphy C."/>
            <person name="Pearson M."/>
            <person name="Poon T.W."/>
            <person name="Priest M."/>
            <person name="Roberts A."/>
            <person name="Saif S."/>
            <person name="Shea T."/>
            <person name="Sisk P."/>
            <person name="Sykes S."/>
            <person name="Wortman J."/>
            <person name="Nusbaum C."/>
            <person name="Birren B."/>
        </authorList>
    </citation>
    <scope>NUCLEOTIDE SEQUENCE [LARGE SCALE GENOMIC DNA]</scope>
    <source>
        <strain evidence="3 4">CBS 101466</strain>
    </source>
</reference>
<dbReference type="SUPFAM" id="SSF49899">
    <property type="entry name" value="Concanavalin A-like lectins/glucanases"/>
    <property type="match status" value="1"/>
</dbReference>
<dbReference type="InParanoid" id="W2S0V8"/>
<organism evidence="3 4">
    <name type="scientific">Cyphellophora europaea (strain CBS 101466)</name>
    <name type="common">Phialophora europaea</name>
    <dbReference type="NCBI Taxonomy" id="1220924"/>
    <lineage>
        <taxon>Eukaryota</taxon>
        <taxon>Fungi</taxon>
        <taxon>Dikarya</taxon>
        <taxon>Ascomycota</taxon>
        <taxon>Pezizomycotina</taxon>
        <taxon>Eurotiomycetes</taxon>
        <taxon>Chaetothyriomycetidae</taxon>
        <taxon>Chaetothyriales</taxon>
        <taxon>Cyphellophoraceae</taxon>
        <taxon>Cyphellophora</taxon>
    </lineage>
</organism>
<dbReference type="PANTHER" id="PTHR10963:SF62">
    <property type="entry name" value="GLUCAN 1,3-BETA-GLUCOSIDASE"/>
    <property type="match status" value="1"/>
</dbReference>
<dbReference type="PROSITE" id="PS51762">
    <property type="entry name" value="GH16_2"/>
    <property type="match status" value="1"/>
</dbReference>
<dbReference type="InterPro" id="IPR013320">
    <property type="entry name" value="ConA-like_dom_sf"/>
</dbReference>
<dbReference type="GO" id="GO:0004553">
    <property type="term" value="F:hydrolase activity, hydrolyzing O-glycosyl compounds"/>
    <property type="evidence" value="ECO:0007669"/>
    <property type="project" value="InterPro"/>
</dbReference>
<dbReference type="OrthoDB" id="4781at2759"/>
<protein>
    <recommendedName>
        <fullName evidence="2">GH16 domain-containing protein</fullName>
    </recommendedName>
</protein>
<dbReference type="AlphaFoldDB" id="W2S0V8"/>
<dbReference type="InterPro" id="IPR050546">
    <property type="entry name" value="Glycosyl_Hydrlase_16"/>
</dbReference>